<sequence>MLTGKRIVVTGAASGIGAETAKILKARGAFVIGLDRNNASANVDQFIKVDLTKRSSIDQALEEIGNDIDGLCNIAGLPPTADRRLVMGVNLVALRYLTEGIIGQLNDGASIVNVASLAGFGWPESVDTIKEAIASLNFHNIETFCDAHGIDDARSYFFSKEWLRVWTMQNRWTWRDRGIRMNTVSPGPVDTPILKDFIETLGERAEEDMKVMDRAGRPTDIAPIIAFLCSDDSAWIRGSDIPADGGMSSHIQHNIHHLG</sequence>
<dbReference type="Gene3D" id="3.40.50.720">
    <property type="entry name" value="NAD(P)-binding Rossmann-like Domain"/>
    <property type="match status" value="1"/>
</dbReference>
<comment type="caution">
    <text evidence="1">The sequence shown here is derived from an EMBL/GenBank/DDBJ whole genome shotgun (WGS) entry which is preliminary data.</text>
</comment>
<name>A0A8H9IK57_9ALTE</name>
<dbReference type="Pfam" id="PF13561">
    <property type="entry name" value="adh_short_C2"/>
    <property type="match status" value="1"/>
</dbReference>
<dbReference type="PANTHER" id="PTHR43975">
    <property type="entry name" value="ZGC:101858"/>
    <property type="match status" value="1"/>
</dbReference>
<organism evidence="1 2">
    <name type="scientific">Paraglaciecola chathamensis</name>
    <dbReference type="NCBI Taxonomy" id="368405"/>
    <lineage>
        <taxon>Bacteria</taxon>
        <taxon>Pseudomonadati</taxon>
        <taxon>Pseudomonadota</taxon>
        <taxon>Gammaproteobacteria</taxon>
        <taxon>Alteromonadales</taxon>
        <taxon>Alteromonadaceae</taxon>
        <taxon>Paraglaciecola</taxon>
    </lineage>
</organism>
<dbReference type="InterPro" id="IPR036291">
    <property type="entry name" value="NAD(P)-bd_dom_sf"/>
</dbReference>
<proteinExistence type="predicted"/>
<dbReference type="EMBL" id="BMZC01000015">
    <property type="protein sequence ID" value="GGZ79197.1"/>
    <property type="molecule type" value="Genomic_DNA"/>
</dbReference>
<reference evidence="1" key="1">
    <citation type="journal article" date="2014" name="Int. J. Syst. Evol. Microbiol.">
        <title>Complete genome sequence of Corynebacterium casei LMG S-19264T (=DSM 44701T), isolated from a smear-ripened cheese.</title>
        <authorList>
            <consortium name="US DOE Joint Genome Institute (JGI-PGF)"/>
            <person name="Walter F."/>
            <person name="Albersmeier A."/>
            <person name="Kalinowski J."/>
            <person name="Ruckert C."/>
        </authorList>
    </citation>
    <scope>NUCLEOTIDE SEQUENCE</scope>
    <source>
        <strain evidence="1">KCTC 32337</strain>
    </source>
</reference>
<dbReference type="NCBIfam" id="NF009092">
    <property type="entry name" value="PRK12428.1"/>
    <property type="match status" value="1"/>
</dbReference>
<dbReference type="RefSeq" id="WP_191867119.1">
    <property type="nucleotide sequence ID" value="NZ_BMZC01000015.1"/>
</dbReference>
<gene>
    <name evidence="1" type="ORF">GCM10011274_41600</name>
</gene>
<dbReference type="PANTHER" id="PTHR43975:SF2">
    <property type="entry name" value="EG:BACR7A4.14 PROTEIN-RELATED"/>
    <property type="match status" value="1"/>
</dbReference>
<evidence type="ECO:0000313" key="2">
    <source>
        <dbReference type="Proteomes" id="UP000622604"/>
    </source>
</evidence>
<reference evidence="1" key="2">
    <citation type="submission" date="2020-09" db="EMBL/GenBank/DDBJ databases">
        <authorList>
            <person name="Sun Q."/>
            <person name="Kim S."/>
        </authorList>
    </citation>
    <scope>NUCLEOTIDE SEQUENCE</scope>
    <source>
        <strain evidence="1">KCTC 32337</strain>
    </source>
</reference>
<dbReference type="Pfam" id="PF00106">
    <property type="entry name" value="adh_short"/>
    <property type="match status" value="1"/>
</dbReference>
<dbReference type="InterPro" id="IPR002347">
    <property type="entry name" value="SDR_fam"/>
</dbReference>
<dbReference type="SUPFAM" id="SSF51735">
    <property type="entry name" value="NAD(P)-binding Rossmann-fold domains"/>
    <property type="match status" value="1"/>
</dbReference>
<evidence type="ECO:0000313" key="1">
    <source>
        <dbReference type="EMBL" id="GGZ79197.1"/>
    </source>
</evidence>
<dbReference type="PRINTS" id="PR00081">
    <property type="entry name" value="GDHRDH"/>
</dbReference>
<dbReference type="AlphaFoldDB" id="A0A8H9IK57"/>
<dbReference type="Proteomes" id="UP000622604">
    <property type="component" value="Unassembled WGS sequence"/>
</dbReference>
<protein>
    <submittedName>
        <fullName evidence="1">3-alpha-hydroxysteroid dehydrogenase</fullName>
    </submittedName>
</protein>
<accession>A0A8H9IK57</accession>